<keyword evidence="8 10" id="KW-0472">Membrane</keyword>
<feature type="transmembrane region" description="Helical" evidence="10">
    <location>
        <begin position="449"/>
        <end position="470"/>
    </location>
</feature>
<dbReference type="InterPro" id="IPR002293">
    <property type="entry name" value="AA/rel_permease1"/>
</dbReference>
<dbReference type="RefSeq" id="WP_066822425.1">
    <property type="nucleotide sequence ID" value="NZ_LTBA01000003.1"/>
</dbReference>
<dbReference type="EMBL" id="LTBA01000003">
    <property type="protein sequence ID" value="KYH35451.1"/>
    <property type="molecule type" value="Genomic_DNA"/>
</dbReference>
<proteinExistence type="inferred from homology"/>
<dbReference type="GO" id="GO:0006527">
    <property type="term" value="P:L-arginine catabolic process"/>
    <property type="evidence" value="ECO:0007669"/>
    <property type="project" value="UniProtKB-UniRule"/>
</dbReference>
<dbReference type="InterPro" id="IPR050367">
    <property type="entry name" value="APC_superfamily"/>
</dbReference>
<dbReference type="PIRSF" id="PIRSF006060">
    <property type="entry name" value="AA_transporter"/>
    <property type="match status" value="1"/>
</dbReference>
<evidence type="ECO:0000256" key="8">
    <source>
        <dbReference type="ARBA" id="ARBA00023136"/>
    </source>
</evidence>
<dbReference type="Pfam" id="PF13520">
    <property type="entry name" value="AA_permease_2"/>
    <property type="match status" value="1"/>
</dbReference>
<feature type="transmembrane region" description="Helical" evidence="10">
    <location>
        <begin position="273"/>
        <end position="300"/>
    </location>
</feature>
<name>A0A151B686_9CLOT</name>
<feature type="transmembrane region" description="Helical" evidence="10">
    <location>
        <begin position="354"/>
        <end position="375"/>
    </location>
</feature>
<comment type="caution">
    <text evidence="11">The sequence shown here is derived from an EMBL/GenBank/DDBJ whole genome shotgun (WGS) entry which is preliminary data.</text>
</comment>
<dbReference type="NCBIfam" id="TIGR00905">
    <property type="entry name" value="2A0302"/>
    <property type="match status" value="1"/>
</dbReference>
<feature type="transmembrane region" description="Helical" evidence="10">
    <location>
        <begin position="7"/>
        <end position="26"/>
    </location>
</feature>
<dbReference type="AlphaFoldDB" id="A0A151B686"/>
<keyword evidence="4" id="KW-1003">Cell membrane</keyword>
<organism evidence="11 12">
    <name type="scientific">Clostridium tepidiprofundi DSM 19306</name>
    <dbReference type="NCBI Taxonomy" id="1121338"/>
    <lineage>
        <taxon>Bacteria</taxon>
        <taxon>Bacillati</taxon>
        <taxon>Bacillota</taxon>
        <taxon>Clostridia</taxon>
        <taxon>Eubacteriales</taxon>
        <taxon>Clostridiaceae</taxon>
        <taxon>Clostridium</taxon>
    </lineage>
</organism>
<dbReference type="PANTHER" id="PTHR42770">
    <property type="entry name" value="AMINO ACID TRANSPORTER-RELATED"/>
    <property type="match status" value="1"/>
</dbReference>
<evidence type="ECO:0000256" key="6">
    <source>
        <dbReference type="ARBA" id="ARBA00022970"/>
    </source>
</evidence>
<evidence type="ECO:0000256" key="2">
    <source>
        <dbReference type="ARBA" id="ARBA00008220"/>
    </source>
</evidence>
<feature type="transmembrane region" description="Helical" evidence="10">
    <location>
        <begin position="125"/>
        <end position="146"/>
    </location>
</feature>
<evidence type="ECO:0000256" key="3">
    <source>
        <dbReference type="ARBA" id="ARBA00022448"/>
    </source>
</evidence>
<reference evidence="11 12" key="1">
    <citation type="submission" date="2016-02" db="EMBL/GenBank/DDBJ databases">
        <title>Genome sequence of Clostridium tepidiprofundi DSM 19306.</title>
        <authorList>
            <person name="Poehlein A."/>
            <person name="Daniel R."/>
        </authorList>
    </citation>
    <scope>NUCLEOTIDE SEQUENCE [LARGE SCALE GENOMIC DNA]</scope>
    <source>
        <strain evidence="11 12">DSM 19306</strain>
    </source>
</reference>
<dbReference type="PATRIC" id="fig|1121338.3.peg.634"/>
<dbReference type="Proteomes" id="UP000075531">
    <property type="component" value="Unassembled WGS sequence"/>
</dbReference>
<dbReference type="GO" id="GO:0043858">
    <property type="term" value="F:arginine:ornithine antiporter activity"/>
    <property type="evidence" value="ECO:0007669"/>
    <property type="project" value="UniProtKB-UniRule"/>
</dbReference>
<dbReference type="Gene3D" id="1.20.1740.10">
    <property type="entry name" value="Amino acid/polyamine transporter I"/>
    <property type="match status" value="1"/>
</dbReference>
<protein>
    <recommendedName>
        <fullName evidence="9">Arginine-ornithine antiporter</fullName>
    </recommendedName>
</protein>
<keyword evidence="6" id="KW-0029">Amino-acid transport</keyword>
<evidence type="ECO:0000256" key="9">
    <source>
        <dbReference type="NCBIfam" id="TIGR03810"/>
    </source>
</evidence>
<evidence type="ECO:0000256" key="1">
    <source>
        <dbReference type="ARBA" id="ARBA00004651"/>
    </source>
</evidence>
<comment type="similarity">
    <text evidence="2">Belongs to the amino acid-polyamine-organocation (APC) superfamily. Basic amino acid/polyamine antiporter (APA) (TC 2.A.3.2) family.</text>
</comment>
<feature type="transmembrane region" description="Helical" evidence="10">
    <location>
        <begin position="93"/>
        <end position="119"/>
    </location>
</feature>
<keyword evidence="7 10" id="KW-1133">Transmembrane helix</keyword>
<feature type="transmembrane region" description="Helical" evidence="10">
    <location>
        <begin position="158"/>
        <end position="177"/>
    </location>
</feature>
<evidence type="ECO:0000256" key="4">
    <source>
        <dbReference type="ARBA" id="ARBA00022475"/>
    </source>
</evidence>
<dbReference type="PANTHER" id="PTHR42770:SF4">
    <property type="entry name" value="ARGININE_ORNITHINE ANTIPORTER-RELATED"/>
    <property type="match status" value="1"/>
</dbReference>
<feature type="transmembrane region" description="Helical" evidence="10">
    <location>
        <begin position="38"/>
        <end position="59"/>
    </location>
</feature>
<feature type="transmembrane region" description="Helical" evidence="10">
    <location>
        <begin position="330"/>
        <end position="348"/>
    </location>
</feature>
<evidence type="ECO:0000313" key="12">
    <source>
        <dbReference type="Proteomes" id="UP000075531"/>
    </source>
</evidence>
<keyword evidence="3" id="KW-0813">Transport</keyword>
<evidence type="ECO:0000256" key="7">
    <source>
        <dbReference type="ARBA" id="ARBA00022989"/>
    </source>
</evidence>
<feature type="transmembrane region" description="Helical" evidence="10">
    <location>
        <begin position="197"/>
        <end position="218"/>
    </location>
</feature>
<evidence type="ECO:0000256" key="5">
    <source>
        <dbReference type="ARBA" id="ARBA00022692"/>
    </source>
</evidence>
<comment type="subcellular location">
    <subcellularLocation>
        <location evidence="1">Cell membrane</location>
        <topology evidence="1">Multi-pass membrane protein</topology>
    </subcellularLocation>
</comment>
<gene>
    <name evidence="11" type="primary">arcD</name>
    <name evidence="11" type="ORF">CLTEP_06270</name>
</gene>
<dbReference type="GO" id="GO:1903826">
    <property type="term" value="P:L-arginine transmembrane transport"/>
    <property type="evidence" value="ECO:0007669"/>
    <property type="project" value="InterPro"/>
</dbReference>
<dbReference type="InterPro" id="IPR022461">
    <property type="entry name" value="Arg/Orn_antiprt_ArcD"/>
</dbReference>
<dbReference type="GO" id="GO:0005886">
    <property type="term" value="C:plasma membrane"/>
    <property type="evidence" value="ECO:0007669"/>
    <property type="project" value="UniProtKB-SubCell"/>
</dbReference>
<evidence type="ECO:0000256" key="10">
    <source>
        <dbReference type="SAM" id="Phobius"/>
    </source>
</evidence>
<feature type="transmembrane region" description="Helical" evidence="10">
    <location>
        <begin position="230"/>
        <end position="253"/>
    </location>
</feature>
<feature type="transmembrane region" description="Helical" evidence="10">
    <location>
        <begin position="396"/>
        <end position="429"/>
    </location>
</feature>
<dbReference type="OrthoDB" id="178667at2"/>
<sequence length="472" mass="50617">MKNENKLGLGVLIALIVGSMIGGGVFNLPSDMAASAGSGGVIIGWIVTGIGIISLALVYQNLSLRKPKLVGGIYSYAKEGFGSFSGFNSAWGYWLSALLGNVAYATLLFGALGYFFPIFENGNNLVSIVCASVLLWLMHTLILNGVKEAAIINVVTTIAKLIPIIIFIVFGIITFNINNFKFEFWGSSDLGSVVSQVKNIMLVTLWVFIGVEGAVVVSGRAKDKRDVGKATVIGLIGTLAIYVLISLLSVGILKRPELAKLKNPSMAYVMEAMVGKWGAALINIGLIISLLGAMLGWTLLSTEIPYVAAKDGVFPKVFAKENEKGTPVTSLWATNGLIQFFLIVTLFSSGTYQAIYYMASTAILIPYLFSALYGYKVTLDEGAYSVEPENRGKDKLIALIASIYAIWLIYAAGLDYLLMCTVLYAPGIYFYYLSKKEADRGELTGGEKMISAGIVIAAIVAIVLIFKGVIAP</sequence>
<accession>A0A151B686</accession>
<dbReference type="NCBIfam" id="TIGR03810">
    <property type="entry name" value="arg_ornith_anti"/>
    <property type="match status" value="1"/>
</dbReference>
<dbReference type="STRING" id="1121338.CLTEP_06270"/>
<keyword evidence="5 10" id="KW-0812">Transmembrane</keyword>
<dbReference type="InterPro" id="IPR004754">
    <property type="entry name" value="Amino_acid_antiprt"/>
</dbReference>
<evidence type="ECO:0000313" key="11">
    <source>
        <dbReference type="EMBL" id="KYH35451.1"/>
    </source>
</evidence>
<keyword evidence="12" id="KW-1185">Reference proteome</keyword>